<reference evidence="6 7" key="2">
    <citation type="submission" date="2016-07" db="EMBL/GenBank/DDBJ databases">
        <title>Revisiting the Taxonomy of the Elizabethkingia Genus based on Whole-Genome Sequencing, Optical Mapping, and MALDI-TOF.</title>
        <authorList>
            <person name="Nicholson A.C."/>
        </authorList>
    </citation>
    <scope>NUCLEOTIDE SEQUENCE [LARGE SCALE GENOMIC DNA]</scope>
    <source>
        <strain evidence="6 7">C1558</strain>
    </source>
</reference>
<dbReference type="Proteomes" id="UP000190816">
    <property type="component" value="Unassembled WGS sequence"/>
</dbReference>
<dbReference type="EMBL" id="MBDS01000014">
    <property type="protein sequence ID" value="OPB88810.1"/>
    <property type="molecule type" value="Genomic_DNA"/>
</dbReference>
<proteinExistence type="predicted"/>
<dbReference type="PANTHER" id="PTHR33154:SF15">
    <property type="entry name" value="REGULATORY PROTEIN ARSR"/>
    <property type="match status" value="1"/>
</dbReference>
<dbReference type="InterPro" id="IPR036390">
    <property type="entry name" value="WH_DNA-bd_sf"/>
</dbReference>
<dbReference type="SMART" id="SM00418">
    <property type="entry name" value="HTH_ARSR"/>
    <property type="match status" value="1"/>
</dbReference>
<dbReference type="PRINTS" id="PR00778">
    <property type="entry name" value="HTHARSR"/>
</dbReference>
<organism evidence="5 8">
    <name type="scientific">Elizabethkingia ursingii</name>
    <dbReference type="NCBI Taxonomy" id="1756150"/>
    <lineage>
        <taxon>Bacteria</taxon>
        <taxon>Pseudomonadati</taxon>
        <taxon>Bacteroidota</taxon>
        <taxon>Flavobacteriia</taxon>
        <taxon>Flavobacteriales</taxon>
        <taxon>Weeksellaceae</taxon>
        <taxon>Elizabethkingia</taxon>
    </lineage>
</organism>
<dbReference type="InterPro" id="IPR011991">
    <property type="entry name" value="ArsR-like_HTH"/>
</dbReference>
<evidence type="ECO:0000256" key="1">
    <source>
        <dbReference type="ARBA" id="ARBA00023015"/>
    </source>
</evidence>
<evidence type="ECO:0000256" key="2">
    <source>
        <dbReference type="ARBA" id="ARBA00023125"/>
    </source>
</evidence>
<evidence type="ECO:0000313" key="7">
    <source>
        <dbReference type="Proteomes" id="UP000190016"/>
    </source>
</evidence>
<protein>
    <submittedName>
        <fullName evidence="5">Transcriptional regulator</fullName>
    </submittedName>
</protein>
<keyword evidence="3" id="KW-0804">Transcription</keyword>
<dbReference type="InterPro" id="IPR051081">
    <property type="entry name" value="HTH_MetalResp_TranReg"/>
</dbReference>
<keyword evidence="7" id="KW-1185">Reference proteome</keyword>
<gene>
    <name evidence="5" type="ORF">BAY32_12185</name>
    <name evidence="6" type="ORF">BB021_05400</name>
</gene>
<dbReference type="Pfam" id="PF01022">
    <property type="entry name" value="HTH_5"/>
    <property type="match status" value="1"/>
</dbReference>
<evidence type="ECO:0000259" key="4">
    <source>
        <dbReference type="PROSITE" id="PS50987"/>
    </source>
</evidence>
<dbReference type="GO" id="GO:0003677">
    <property type="term" value="F:DNA binding"/>
    <property type="evidence" value="ECO:0007669"/>
    <property type="project" value="UniProtKB-KW"/>
</dbReference>
<comment type="caution">
    <text evidence="5">The sequence shown here is derived from an EMBL/GenBank/DDBJ whole genome shotgun (WGS) entry which is preliminary data.</text>
</comment>
<dbReference type="AlphaFoldDB" id="A0AAJ3NB17"/>
<name>A0AAJ3NB17_9FLAO</name>
<dbReference type="KEGG" id="ego:BBD34_04040"/>
<dbReference type="CDD" id="cd00090">
    <property type="entry name" value="HTH_ARSR"/>
    <property type="match status" value="1"/>
</dbReference>
<dbReference type="Gene3D" id="1.10.10.10">
    <property type="entry name" value="Winged helix-like DNA-binding domain superfamily/Winged helix DNA-binding domain"/>
    <property type="match status" value="1"/>
</dbReference>
<dbReference type="Proteomes" id="UP000190016">
    <property type="component" value="Unassembled WGS sequence"/>
</dbReference>
<accession>A0AAJ3NB17</accession>
<evidence type="ECO:0000313" key="5">
    <source>
        <dbReference type="EMBL" id="OPB73784.1"/>
    </source>
</evidence>
<dbReference type="RefSeq" id="WP_059324650.1">
    <property type="nucleotide sequence ID" value="NZ_CP016377.1"/>
</dbReference>
<evidence type="ECO:0000256" key="3">
    <source>
        <dbReference type="ARBA" id="ARBA00023163"/>
    </source>
</evidence>
<reference evidence="5 8" key="1">
    <citation type="submission" date="2016-06" db="EMBL/GenBank/DDBJ databases">
        <authorList>
            <person name="Nicholson A.C."/>
        </authorList>
    </citation>
    <scope>NUCLEOTIDE SEQUENCE [LARGE SCALE GENOMIC DNA]</scope>
    <source>
        <strain evidence="5 8">G4123</strain>
    </source>
</reference>
<keyword evidence="2" id="KW-0238">DNA-binding</keyword>
<dbReference type="EMBL" id="MAIC01000016">
    <property type="protein sequence ID" value="OPB73784.1"/>
    <property type="molecule type" value="Genomic_DNA"/>
</dbReference>
<keyword evidence="1" id="KW-0805">Transcription regulation</keyword>
<dbReference type="NCBIfam" id="NF033788">
    <property type="entry name" value="HTH_metalloreg"/>
    <property type="match status" value="1"/>
</dbReference>
<sequence length="110" mass="12207">MGLTKSEIFADEHNKLASSFKVLGHPARIAILQYIIDKKACICNDLVDELGLAQATISQHLKELKNIGVIQGTIEGKSVCYCIDEKVWNELQNGFNTFFNQEVKVSSCCS</sequence>
<dbReference type="GO" id="GO:0003700">
    <property type="term" value="F:DNA-binding transcription factor activity"/>
    <property type="evidence" value="ECO:0007669"/>
    <property type="project" value="InterPro"/>
</dbReference>
<feature type="domain" description="HTH arsR-type" evidence="4">
    <location>
        <begin position="8"/>
        <end position="102"/>
    </location>
</feature>
<evidence type="ECO:0000313" key="8">
    <source>
        <dbReference type="Proteomes" id="UP000190816"/>
    </source>
</evidence>
<dbReference type="PANTHER" id="PTHR33154">
    <property type="entry name" value="TRANSCRIPTIONAL REGULATOR, ARSR FAMILY"/>
    <property type="match status" value="1"/>
</dbReference>
<evidence type="ECO:0000313" key="6">
    <source>
        <dbReference type="EMBL" id="OPB88810.1"/>
    </source>
</evidence>
<dbReference type="PROSITE" id="PS50987">
    <property type="entry name" value="HTH_ARSR_2"/>
    <property type="match status" value="1"/>
</dbReference>
<dbReference type="InterPro" id="IPR036388">
    <property type="entry name" value="WH-like_DNA-bd_sf"/>
</dbReference>
<dbReference type="SUPFAM" id="SSF46785">
    <property type="entry name" value="Winged helix' DNA-binding domain"/>
    <property type="match status" value="1"/>
</dbReference>
<dbReference type="InterPro" id="IPR001845">
    <property type="entry name" value="HTH_ArsR_DNA-bd_dom"/>
</dbReference>